<protein>
    <submittedName>
        <fullName evidence="1">Uncharacterized protein</fullName>
    </submittedName>
</protein>
<comment type="caution">
    <text evidence="1">The sequence shown here is derived from an EMBL/GenBank/DDBJ whole genome shotgun (WGS) entry which is preliminary data.</text>
</comment>
<gene>
    <name evidence="1" type="ORF">LCGC14_2555450</name>
</gene>
<feature type="non-terminal residue" evidence="1">
    <location>
        <position position="1"/>
    </location>
</feature>
<evidence type="ECO:0000313" key="1">
    <source>
        <dbReference type="EMBL" id="KKL10479.1"/>
    </source>
</evidence>
<dbReference type="EMBL" id="LAZR01042046">
    <property type="protein sequence ID" value="KKL10479.1"/>
    <property type="molecule type" value="Genomic_DNA"/>
</dbReference>
<sequence>PYLLHHVYARLGGSDHPVTVCGAVEISVLHQGVDMILNTRSGAKADSCRYLLSGGC</sequence>
<proteinExistence type="predicted"/>
<name>A0A0F9ALJ7_9ZZZZ</name>
<accession>A0A0F9ALJ7</accession>
<organism evidence="1">
    <name type="scientific">marine sediment metagenome</name>
    <dbReference type="NCBI Taxonomy" id="412755"/>
    <lineage>
        <taxon>unclassified sequences</taxon>
        <taxon>metagenomes</taxon>
        <taxon>ecological metagenomes</taxon>
    </lineage>
</organism>
<dbReference type="AlphaFoldDB" id="A0A0F9ALJ7"/>
<reference evidence="1" key="1">
    <citation type="journal article" date="2015" name="Nature">
        <title>Complex archaea that bridge the gap between prokaryotes and eukaryotes.</title>
        <authorList>
            <person name="Spang A."/>
            <person name="Saw J.H."/>
            <person name="Jorgensen S.L."/>
            <person name="Zaremba-Niedzwiedzka K."/>
            <person name="Martijn J."/>
            <person name="Lind A.E."/>
            <person name="van Eijk R."/>
            <person name="Schleper C."/>
            <person name="Guy L."/>
            <person name="Ettema T.J."/>
        </authorList>
    </citation>
    <scope>NUCLEOTIDE SEQUENCE</scope>
</reference>